<dbReference type="AlphaFoldDB" id="A0A0E9XA02"/>
<name>A0A0E9XA02_ANGAN</name>
<dbReference type="EMBL" id="GBXM01009897">
    <property type="protein sequence ID" value="JAH98680.1"/>
    <property type="molecule type" value="Transcribed_RNA"/>
</dbReference>
<reference evidence="1" key="1">
    <citation type="submission" date="2014-11" db="EMBL/GenBank/DDBJ databases">
        <authorList>
            <person name="Amaro Gonzalez C."/>
        </authorList>
    </citation>
    <scope>NUCLEOTIDE SEQUENCE</scope>
</reference>
<evidence type="ECO:0000313" key="1">
    <source>
        <dbReference type="EMBL" id="JAH98680.1"/>
    </source>
</evidence>
<reference evidence="1" key="2">
    <citation type="journal article" date="2015" name="Fish Shellfish Immunol.">
        <title>Early steps in the European eel (Anguilla anguilla)-Vibrio vulnificus interaction in the gills: Role of the RtxA13 toxin.</title>
        <authorList>
            <person name="Callol A."/>
            <person name="Pajuelo D."/>
            <person name="Ebbesson L."/>
            <person name="Teles M."/>
            <person name="MacKenzie S."/>
            <person name="Amaro C."/>
        </authorList>
    </citation>
    <scope>NUCLEOTIDE SEQUENCE</scope>
</reference>
<proteinExistence type="predicted"/>
<protein>
    <submittedName>
        <fullName evidence="1">Uncharacterized protein</fullName>
    </submittedName>
</protein>
<accession>A0A0E9XA02</accession>
<sequence length="96" mass="11562">MFCFCFFSLGMKKEELINSILWCFNRNAPVVRTCDCFAVYQYLICLMFCLNWKKDHGVGRDLERKKKDCWKAEIEIFEVEKAACLNKYLRRTWVIV</sequence>
<organism evidence="1">
    <name type="scientific">Anguilla anguilla</name>
    <name type="common">European freshwater eel</name>
    <name type="synonym">Muraena anguilla</name>
    <dbReference type="NCBI Taxonomy" id="7936"/>
    <lineage>
        <taxon>Eukaryota</taxon>
        <taxon>Metazoa</taxon>
        <taxon>Chordata</taxon>
        <taxon>Craniata</taxon>
        <taxon>Vertebrata</taxon>
        <taxon>Euteleostomi</taxon>
        <taxon>Actinopterygii</taxon>
        <taxon>Neopterygii</taxon>
        <taxon>Teleostei</taxon>
        <taxon>Anguilliformes</taxon>
        <taxon>Anguillidae</taxon>
        <taxon>Anguilla</taxon>
    </lineage>
</organism>